<dbReference type="InterPro" id="IPR052182">
    <property type="entry name" value="Glycogen/Maltodextrin_Phosph"/>
</dbReference>
<proteinExistence type="inferred from homology"/>
<dbReference type="PIRSF" id="PIRSF000460">
    <property type="entry name" value="Pprylas_GlgP"/>
    <property type="match status" value="1"/>
</dbReference>
<comment type="catalytic activity">
    <reaction evidence="1">
        <text>[(1-&gt;4)-alpha-D-glucosyl](n) + phosphate = [(1-&gt;4)-alpha-D-glucosyl](n-1) + alpha-D-glucose 1-phosphate</text>
        <dbReference type="Rhea" id="RHEA:41732"/>
        <dbReference type="Rhea" id="RHEA-COMP:9584"/>
        <dbReference type="Rhea" id="RHEA-COMP:9586"/>
        <dbReference type="ChEBI" id="CHEBI:15444"/>
        <dbReference type="ChEBI" id="CHEBI:43474"/>
        <dbReference type="ChEBI" id="CHEBI:58601"/>
        <dbReference type="EC" id="2.4.1.1"/>
    </reaction>
</comment>
<gene>
    <name evidence="6" type="ORF">HR08_06890</name>
</gene>
<dbReference type="OrthoDB" id="9760804at2"/>
<dbReference type="InterPro" id="IPR000811">
    <property type="entry name" value="Glyco_trans_35"/>
</dbReference>
<dbReference type="Pfam" id="PF11897">
    <property type="entry name" value="DUF3417"/>
    <property type="match status" value="1"/>
</dbReference>
<dbReference type="GO" id="GO:0008184">
    <property type="term" value="F:glycogen phosphorylase activity"/>
    <property type="evidence" value="ECO:0007669"/>
    <property type="project" value="InterPro"/>
</dbReference>
<organism evidence="6 7">
    <name type="scientific">Porphyromonas gulae</name>
    <dbReference type="NCBI Taxonomy" id="111105"/>
    <lineage>
        <taxon>Bacteria</taxon>
        <taxon>Pseudomonadati</taxon>
        <taxon>Bacteroidota</taxon>
        <taxon>Bacteroidia</taxon>
        <taxon>Bacteroidales</taxon>
        <taxon>Porphyromonadaceae</taxon>
        <taxon>Porphyromonas</taxon>
    </lineage>
</organism>
<evidence type="ECO:0000256" key="3">
    <source>
        <dbReference type="ARBA" id="ARBA00022533"/>
    </source>
</evidence>
<comment type="similarity">
    <text evidence="2">Belongs to the glycogen phosphorylase family.</text>
</comment>
<comment type="caution">
    <text evidence="6">The sequence shown here is derived from an EMBL/GenBank/DDBJ whole genome shotgun (WGS) entry which is preliminary data.</text>
</comment>
<keyword evidence="4" id="KW-0663">Pyridoxal phosphate</keyword>
<dbReference type="eggNOG" id="COG0058">
    <property type="taxonomic scope" value="Bacteria"/>
</dbReference>
<dbReference type="Pfam" id="PF00343">
    <property type="entry name" value="Phosphorylase"/>
    <property type="match status" value="1"/>
</dbReference>
<dbReference type="Proteomes" id="UP000030130">
    <property type="component" value="Unassembled WGS sequence"/>
</dbReference>
<dbReference type="InterPro" id="IPR024517">
    <property type="entry name" value="Glycogen_phosphorylase_DUF3417"/>
</dbReference>
<dbReference type="PANTHER" id="PTHR42655">
    <property type="entry name" value="GLYCOGEN PHOSPHORYLASE"/>
    <property type="match status" value="1"/>
</dbReference>
<evidence type="ECO:0000256" key="1">
    <source>
        <dbReference type="ARBA" id="ARBA00001275"/>
    </source>
</evidence>
<sequence length="856" mass="98542">MIIQKKNNTPVWKEIFTCVELPERLGKAEELAYNLWWSWNPRATSLFERMDPDLWFETDGNPIKLLRSLSLNRIDALLNDTDWLQELEDVYSAWQRYMASPSDTDRPSIAYFSMEYGLSHVLKIYSGGLGVLAGDYLKEASDSNVPLTAVGFLYRYGYFDQRISADGQQLATYDAQDFRLLPIRPVKNESGHQIVLEVPFSDHTVYCHVWQVKVGRIDLFLMDTDLDKNSEADRQITHNLYGGDWENRMKQEYLLGIGGIILLQRLGINKEIFHMNEGHAALISAQRLADYVEQKGLSFDVALEVVRSSSLYTVHTPVPAGHDYFDEELLGRYMGHFPRRLGISWQEFIDMGRTTPGSNEKFSMSVFALNTCQEANGVSYLHGVVSRRMFAPIWPGFFAEELHVGHVTNGVHLPTWASPESQNFYEQHLGTDFLSHQSEESAWEAIEQIPSEEIWDLRSKLKDNLLHHIAHDYRKRWLRHNEDPICFPDGLDNIEPNTLLIGFARRFATYKRAHLLFTDLERLSRLVNNPERPVRFLYAGKAHPADGGGQGLIKHITEISRRPEFQGKIIFLENYDMHLASKLIAGVDVWLNTPTRPLEASGTSGQKAEMNGVLNFSVQDGWWYEGYRPNAGWALTDKSTYRDQQMQDKLDALSIYDILEREIIPLYYDKEEKSYSEGWIRYIRRSIMYIAPHFTMRRMLDDYYDKFYRPLAQRHRSVSASSFALASEIANWKQQTAAHWDEMRVVRVAASGFGLCFEDNHTTQTLEVEIEKGNLSTELNVELIVTSDDNQGGVSLVQNIPLLLSEQSADNRWQKYVISCNLKNPGLHRVAIRITPHSALLPHKMDFAYVRWASIS</sequence>
<name>A0A0A2F5H9_9PORP</name>
<reference evidence="6 7" key="1">
    <citation type="submission" date="2014-08" db="EMBL/GenBank/DDBJ databases">
        <title>Porphyromonas gulae strain:COT-052_OH1451 Genome sequencing.</title>
        <authorList>
            <person name="Wallis C."/>
            <person name="Deusch O."/>
            <person name="O'Flynn C."/>
            <person name="Davis I."/>
            <person name="Jospin G."/>
            <person name="Darling A.E."/>
            <person name="Coil D.A."/>
            <person name="Alexiev A."/>
            <person name="Horsfall A."/>
            <person name="Kirkwood N."/>
            <person name="Harris S."/>
            <person name="Eisen J.A."/>
        </authorList>
    </citation>
    <scope>NUCLEOTIDE SEQUENCE [LARGE SCALE GENOMIC DNA]</scope>
    <source>
        <strain evidence="7">COT-052 OH1451</strain>
    </source>
</reference>
<feature type="modified residue" description="N6-(pyridoxal phosphate)lysine" evidence="4">
    <location>
        <position position="607"/>
    </location>
</feature>
<dbReference type="SUPFAM" id="SSF53756">
    <property type="entry name" value="UDP-Glycosyltransferase/glycogen phosphorylase"/>
    <property type="match status" value="1"/>
</dbReference>
<dbReference type="EMBL" id="JRAI01000059">
    <property type="protein sequence ID" value="KGN85297.1"/>
    <property type="molecule type" value="Genomic_DNA"/>
</dbReference>
<evidence type="ECO:0000256" key="4">
    <source>
        <dbReference type="PIRSR" id="PIRSR000460-1"/>
    </source>
</evidence>
<dbReference type="NCBIfam" id="TIGR02094">
    <property type="entry name" value="more_P_ylases"/>
    <property type="match status" value="1"/>
</dbReference>
<evidence type="ECO:0000313" key="7">
    <source>
        <dbReference type="Proteomes" id="UP000030130"/>
    </source>
</evidence>
<feature type="domain" description="DUF3417" evidence="5">
    <location>
        <begin position="21"/>
        <end position="122"/>
    </location>
</feature>
<dbReference type="PANTHER" id="PTHR42655:SF1">
    <property type="entry name" value="GLYCOGEN PHOSPHORYLASE"/>
    <property type="match status" value="1"/>
</dbReference>
<dbReference type="GO" id="GO:0030170">
    <property type="term" value="F:pyridoxal phosphate binding"/>
    <property type="evidence" value="ECO:0007669"/>
    <property type="project" value="InterPro"/>
</dbReference>
<dbReference type="STRING" id="111105.HR09_10835"/>
<keyword evidence="3" id="KW-0021">Allosteric enzyme</keyword>
<dbReference type="Gene3D" id="3.40.50.2000">
    <property type="entry name" value="Glycogen Phosphorylase B"/>
    <property type="match status" value="2"/>
</dbReference>
<evidence type="ECO:0000259" key="5">
    <source>
        <dbReference type="Pfam" id="PF11897"/>
    </source>
</evidence>
<dbReference type="RefSeq" id="WP_039421317.1">
    <property type="nucleotide sequence ID" value="NZ_JRAI01000059.1"/>
</dbReference>
<evidence type="ECO:0000313" key="6">
    <source>
        <dbReference type="EMBL" id="KGN85297.1"/>
    </source>
</evidence>
<dbReference type="GO" id="GO:0005975">
    <property type="term" value="P:carbohydrate metabolic process"/>
    <property type="evidence" value="ECO:0007669"/>
    <property type="project" value="InterPro"/>
</dbReference>
<accession>A0A0A2F5H9</accession>
<dbReference type="AlphaFoldDB" id="A0A0A2F5H9"/>
<evidence type="ECO:0000256" key="2">
    <source>
        <dbReference type="ARBA" id="ARBA00006047"/>
    </source>
</evidence>
<protein>
    <submittedName>
        <fullName evidence="6">Alpha-glucan phosphorylase</fullName>
    </submittedName>
</protein>
<dbReference type="InterPro" id="IPR011834">
    <property type="entry name" value="Agluc_phsphrylas"/>
</dbReference>